<sequence length="303" mass="35054">MNDELIRIKNDMESFQQKPASTAIPLYPGIELCYLTFSSDSFSVHHKAMPHIIQINYCKAGQIMWEMKNGNRIYLNPGDFSLHTMKACTDSILTFPNGIYQGLSIYIDLQEVSVHSPELLKGSNIFETILPEKFCRNDSPVFLAGNEQTESIFSAFFNQPEELKLSYQKIKTMELLLYLGKTELTSSQRLSEYKTEQIRIIREIHDQLTQHMEQRITIEELSRKYLINPTTLKTAFKSIYGTSIAAHIKEHRMEQAAKMLRESEMSIAEIAKAVGYDSQSRFTTAFKTFFHSLPKEYRKHHTE</sequence>
<accession>A0A2K4ZIP2</accession>
<dbReference type="InterPro" id="IPR009057">
    <property type="entry name" value="Homeodomain-like_sf"/>
</dbReference>
<dbReference type="SMART" id="SM00342">
    <property type="entry name" value="HTH_ARAC"/>
    <property type="match status" value="1"/>
</dbReference>
<evidence type="ECO:0000256" key="2">
    <source>
        <dbReference type="ARBA" id="ARBA00023125"/>
    </source>
</evidence>
<gene>
    <name evidence="5" type="primary">exsA</name>
    <name evidence="5" type="ORF">AMURIS_03061</name>
</gene>
<evidence type="ECO:0000313" key="6">
    <source>
        <dbReference type="Proteomes" id="UP000236311"/>
    </source>
</evidence>
<reference evidence="5 6" key="1">
    <citation type="submission" date="2018-01" db="EMBL/GenBank/DDBJ databases">
        <authorList>
            <person name="Gaut B.S."/>
            <person name="Morton B.R."/>
            <person name="Clegg M.T."/>
            <person name="Duvall M.R."/>
        </authorList>
    </citation>
    <scope>NUCLEOTIDE SEQUENCE [LARGE SCALE GENOMIC DNA]</scope>
    <source>
        <strain evidence="5">GP69</strain>
    </source>
</reference>
<dbReference type="PRINTS" id="PR00032">
    <property type="entry name" value="HTHARAC"/>
</dbReference>
<organism evidence="5 6">
    <name type="scientific">Acetatifactor muris</name>
    <dbReference type="NCBI Taxonomy" id="879566"/>
    <lineage>
        <taxon>Bacteria</taxon>
        <taxon>Bacillati</taxon>
        <taxon>Bacillota</taxon>
        <taxon>Clostridia</taxon>
        <taxon>Lachnospirales</taxon>
        <taxon>Lachnospiraceae</taxon>
        <taxon>Acetatifactor</taxon>
    </lineage>
</organism>
<evidence type="ECO:0000313" key="5">
    <source>
        <dbReference type="EMBL" id="SOY30334.1"/>
    </source>
</evidence>
<dbReference type="PROSITE" id="PS01124">
    <property type="entry name" value="HTH_ARAC_FAMILY_2"/>
    <property type="match status" value="1"/>
</dbReference>
<keyword evidence="2" id="KW-0238">DNA-binding</keyword>
<name>A0A2K4ZIP2_9FIRM</name>
<keyword evidence="1" id="KW-0805">Transcription regulation</keyword>
<dbReference type="InterPro" id="IPR018060">
    <property type="entry name" value="HTH_AraC"/>
</dbReference>
<dbReference type="Gene3D" id="1.10.10.60">
    <property type="entry name" value="Homeodomain-like"/>
    <property type="match status" value="1"/>
</dbReference>
<dbReference type="Proteomes" id="UP000236311">
    <property type="component" value="Unassembled WGS sequence"/>
</dbReference>
<evidence type="ECO:0000256" key="3">
    <source>
        <dbReference type="ARBA" id="ARBA00023163"/>
    </source>
</evidence>
<dbReference type="GO" id="GO:0043565">
    <property type="term" value="F:sequence-specific DNA binding"/>
    <property type="evidence" value="ECO:0007669"/>
    <property type="project" value="InterPro"/>
</dbReference>
<keyword evidence="3" id="KW-0804">Transcription</keyword>
<proteinExistence type="predicted"/>
<feature type="domain" description="HTH araC/xylS-type" evidence="4">
    <location>
        <begin position="202"/>
        <end position="300"/>
    </location>
</feature>
<dbReference type="PANTHER" id="PTHR47893">
    <property type="entry name" value="REGULATORY PROTEIN PCHR"/>
    <property type="match status" value="1"/>
</dbReference>
<dbReference type="OrthoDB" id="9772607at2"/>
<keyword evidence="6" id="KW-1185">Reference proteome</keyword>
<dbReference type="GO" id="GO:0003700">
    <property type="term" value="F:DNA-binding transcription factor activity"/>
    <property type="evidence" value="ECO:0007669"/>
    <property type="project" value="InterPro"/>
</dbReference>
<dbReference type="PANTHER" id="PTHR47893:SF1">
    <property type="entry name" value="REGULATORY PROTEIN PCHR"/>
    <property type="match status" value="1"/>
</dbReference>
<dbReference type="Pfam" id="PF12833">
    <property type="entry name" value="HTH_18"/>
    <property type="match status" value="1"/>
</dbReference>
<evidence type="ECO:0000259" key="4">
    <source>
        <dbReference type="PROSITE" id="PS01124"/>
    </source>
</evidence>
<evidence type="ECO:0000256" key="1">
    <source>
        <dbReference type="ARBA" id="ARBA00023015"/>
    </source>
</evidence>
<protein>
    <submittedName>
        <fullName evidence="5">Exoenzyme S synthesis regulatory protein ExsA</fullName>
    </submittedName>
</protein>
<dbReference type="SUPFAM" id="SSF46689">
    <property type="entry name" value="Homeodomain-like"/>
    <property type="match status" value="1"/>
</dbReference>
<dbReference type="InterPro" id="IPR020449">
    <property type="entry name" value="Tscrpt_reg_AraC-type_HTH"/>
</dbReference>
<dbReference type="AlphaFoldDB" id="A0A2K4ZIP2"/>
<dbReference type="InterPro" id="IPR053142">
    <property type="entry name" value="PchR_regulatory_protein"/>
</dbReference>
<dbReference type="EMBL" id="OFSM01000015">
    <property type="protein sequence ID" value="SOY30334.1"/>
    <property type="molecule type" value="Genomic_DNA"/>
</dbReference>